<dbReference type="GO" id="GO:0103068">
    <property type="term" value="F:leukotriene C4 gamma-glutamyl transferase activity"/>
    <property type="evidence" value="ECO:0007669"/>
    <property type="project" value="UniProtKB-EC"/>
</dbReference>
<dbReference type="Gene3D" id="1.10.246.130">
    <property type="match status" value="1"/>
</dbReference>
<comment type="pathway">
    <text evidence="3">Sulfur metabolism; glutathione metabolism.</text>
</comment>
<evidence type="ECO:0000256" key="4">
    <source>
        <dbReference type="SAM" id="MobiDB-lite"/>
    </source>
</evidence>
<sequence length="623" mass="66897">MADGLDYESDARKGGEAHFTGDDGTPSGSQRMRWCGRFWMAALALASASCLALLTTSLGGATLGVLVHAPVPVPVSVPVSHKGVVTGENMVCSELGRDVMRQMGGNAVDAAVAVGMCLGVLHPFFSGVGGGGFMTVRLPNGTAKVINFRERAPKSATLDMYVGDPARSQVGGLAVGVPGEVAGLWEAHKRYGTLPWSTLVEPSAKIADEFVISPQIHRLMLDAKDLVLNDPAFAAVYAPHGTLLAVGDVTSRKNYANTLRRIALEGADAIYNSDMTEHLVSFVNSKGGNMSVSDFRDYFANVEEPLVGWYHGLKVITARPPASGAVLLASLTILEAFNLALDGATPLSMHRMVEAWKFAYAYRSELGDPGADGEYIANLSRVLDRSTDKQWGAGVRQKIFDDQTFPPEYYGSKFSSREMPGTTAYSVLDESDMAVAVTLTVNLIFGARIMDPVTGIVLNNQMDDFSWPNYVNNGSQAGLPASPANYISPGKRPLSASTPTIVERDGRVAAVVAASGGSKITTGVAYVLHHMLDFYRTAEVAAIMPRIHHQLFPNVVSVEEGVSNDWVDGFRSRGHEVRIIPRDRHLSVTEPIAAHYRNYNGRYSRVVEGGRDPRAEDGGVSGY</sequence>
<dbReference type="OrthoDB" id="1081007at2759"/>
<dbReference type="PANTHER" id="PTHR11686:SF9">
    <property type="entry name" value="RE13973P"/>
    <property type="match status" value="1"/>
</dbReference>
<keyword evidence="3" id="KW-0378">Hydrolase</keyword>
<evidence type="ECO:0000256" key="5">
    <source>
        <dbReference type="SAM" id="Phobius"/>
    </source>
</evidence>
<dbReference type="NCBIfam" id="TIGR00066">
    <property type="entry name" value="g_glut_trans"/>
    <property type="match status" value="1"/>
</dbReference>
<dbReference type="STRING" id="1344416.A0A139AM56"/>
<keyword evidence="5" id="KW-1133">Transmembrane helix</keyword>
<dbReference type="EC" id="3.4.19.13" evidence="3"/>
<comment type="catalytic activity">
    <reaction evidence="3">
        <text>an N-terminal (5-L-glutamyl)-[peptide] + an alpha-amino acid = 5-L-glutamyl amino acid + an N-terminal L-alpha-aminoacyl-[peptide]</text>
        <dbReference type="Rhea" id="RHEA:23904"/>
        <dbReference type="Rhea" id="RHEA-COMP:9780"/>
        <dbReference type="Rhea" id="RHEA-COMP:9795"/>
        <dbReference type="ChEBI" id="CHEBI:77644"/>
        <dbReference type="ChEBI" id="CHEBI:78597"/>
        <dbReference type="ChEBI" id="CHEBI:78599"/>
        <dbReference type="ChEBI" id="CHEBI:78608"/>
        <dbReference type="EC" id="2.3.2.2"/>
    </reaction>
</comment>
<dbReference type="Gene3D" id="3.60.20.40">
    <property type="match status" value="1"/>
</dbReference>
<feature type="binding site" evidence="2">
    <location>
        <position position="464"/>
    </location>
    <ligand>
        <name>L-glutamate</name>
        <dbReference type="ChEBI" id="CHEBI:29985"/>
    </ligand>
</feature>
<evidence type="ECO:0000313" key="6">
    <source>
        <dbReference type="EMBL" id="KXS17545.1"/>
    </source>
</evidence>
<dbReference type="InterPro" id="IPR043137">
    <property type="entry name" value="GGT_ssub_C"/>
</dbReference>
<protein>
    <recommendedName>
        <fullName evidence="3">Glutathione hydrolase</fullName>
        <ecNumber evidence="3">2.3.2.2</ecNumber>
        <ecNumber evidence="3">3.4.19.13</ecNumber>
    </recommendedName>
    <alternativeName>
        <fullName evidence="3">Gamma-glutamyltransferase</fullName>
    </alternativeName>
    <alternativeName>
        <fullName evidence="3">Gamma-glutamyltranspeptidase</fullName>
    </alternativeName>
</protein>
<feature type="active site" description="Nucleophile" evidence="1">
    <location>
        <position position="422"/>
    </location>
</feature>
<comment type="catalytic activity">
    <reaction evidence="3">
        <text>glutathione + H2O = L-cysteinylglycine + L-glutamate</text>
        <dbReference type="Rhea" id="RHEA:28807"/>
        <dbReference type="ChEBI" id="CHEBI:15377"/>
        <dbReference type="ChEBI" id="CHEBI:29985"/>
        <dbReference type="ChEBI" id="CHEBI:57925"/>
        <dbReference type="ChEBI" id="CHEBI:61694"/>
        <dbReference type="EC" id="3.4.19.13"/>
    </reaction>
</comment>
<dbReference type="UniPathway" id="UPA00204"/>
<proteinExistence type="predicted"/>
<comment type="function">
    <text evidence="3">Cleaves the gamma-glutamyl peptide bond of glutathione and glutathione conjugates.</text>
</comment>
<keyword evidence="3" id="KW-0808">Transferase</keyword>
<dbReference type="GO" id="GO:0036374">
    <property type="term" value="F:glutathione hydrolase activity"/>
    <property type="evidence" value="ECO:0007669"/>
    <property type="project" value="UniProtKB-UniRule"/>
</dbReference>
<dbReference type="PRINTS" id="PR01210">
    <property type="entry name" value="GGTRANSPTASE"/>
</dbReference>
<dbReference type="InterPro" id="IPR043138">
    <property type="entry name" value="GGT_lsub"/>
</dbReference>
<evidence type="ECO:0000256" key="1">
    <source>
        <dbReference type="PIRSR" id="PIRSR600101-1"/>
    </source>
</evidence>
<feature type="binding site" evidence="2">
    <location>
        <position position="149"/>
    </location>
    <ligand>
        <name>L-glutamate</name>
        <dbReference type="ChEBI" id="CHEBI:29985"/>
    </ligand>
</feature>
<dbReference type="InterPro" id="IPR000101">
    <property type="entry name" value="GGT_peptidase"/>
</dbReference>
<evidence type="ECO:0000256" key="2">
    <source>
        <dbReference type="PIRSR" id="PIRSR600101-2"/>
    </source>
</evidence>
<feature type="binding site" evidence="2">
    <location>
        <begin position="440"/>
        <end position="442"/>
    </location>
    <ligand>
        <name>L-glutamate</name>
        <dbReference type="ChEBI" id="CHEBI:29985"/>
    </ligand>
</feature>
<dbReference type="EC" id="2.3.2.2" evidence="3"/>
<feature type="region of interest" description="Disordered" evidence="4">
    <location>
        <begin position="1"/>
        <end position="28"/>
    </location>
</feature>
<dbReference type="EMBL" id="KQ965746">
    <property type="protein sequence ID" value="KXS17545.1"/>
    <property type="molecule type" value="Genomic_DNA"/>
</dbReference>
<evidence type="ECO:0000313" key="7">
    <source>
        <dbReference type="Proteomes" id="UP000070544"/>
    </source>
</evidence>
<reference evidence="6 7" key="1">
    <citation type="journal article" date="2015" name="Genome Biol. Evol.">
        <title>Phylogenomic analyses indicate that early fungi evolved digesting cell walls of algal ancestors of land plants.</title>
        <authorList>
            <person name="Chang Y."/>
            <person name="Wang S."/>
            <person name="Sekimoto S."/>
            <person name="Aerts A.L."/>
            <person name="Choi C."/>
            <person name="Clum A."/>
            <person name="LaButti K.M."/>
            <person name="Lindquist E.A."/>
            <person name="Yee Ngan C."/>
            <person name="Ohm R.A."/>
            <person name="Salamov A.A."/>
            <person name="Grigoriev I.V."/>
            <person name="Spatafora J.W."/>
            <person name="Berbee M.L."/>
        </authorList>
    </citation>
    <scope>NUCLEOTIDE SEQUENCE [LARGE SCALE GENOMIC DNA]</scope>
    <source>
        <strain evidence="6 7">JEL478</strain>
    </source>
</reference>
<keyword evidence="3" id="KW-0012">Acyltransferase</keyword>
<feature type="binding site" evidence="2">
    <location>
        <position position="517"/>
    </location>
    <ligand>
        <name>L-glutamate</name>
        <dbReference type="ChEBI" id="CHEBI:29985"/>
    </ligand>
</feature>
<dbReference type="AlphaFoldDB" id="A0A139AM56"/>
<dbReference type="SUPFAM" id="SSF56235">
    <property type="entry name" value="N-terminal nucleophile aminohydrolases (Ntn hydrolases)"/>
    <property type="match status" value="1"/>
</dbReference>
<keyword evidence="5" id="KW-0472">Membrane</keyword>
<keyword evidence="5" id="KW-0812">Transmembrane</keyword>
<gene>
    <name evidence="6" type="ORF">M427DRAFT_54485</name>
</gene>
<keyword evidence="7" id="KW-1185">Reference proteome</keyword>
<dbReference type="GO" id="GO:0005886">
    <property type="term" value="C:plasma membrane"/>
    <property type="evidence" value="ECO:0007669"/>
    <property type="project" value="TreeGrafter"/>
</dbReference>
<dbReference type="GO" id="GO:0006751">
    <property type="term" value="P:glutathione catabolic process"/>
    <property type="evidence" value="ECO:0007669"/>
    <property type="project" value="UniProtKB-UniRule"/>
</dbReference>
<feature type="compositionally biased region" description="Basic and acidic residues" evidence="4">
    <location>
        <begin position="9"/>
        <end position="21"/>
    </location>
</feature>
<dbReference type="Pfam" id="PF01019">
    <property type="entry name" value="G_glu_transpept"/>
    <property type="match status" value="1"/>
</dbReference>
<evidence type="ECO:0000256" key="3">
    <source>
        <dbReference type="RuleBase" id="RU368068"/>
    </source>
</evidence>
<dbReference type="PANTHER" id="PTHR11686">
    <property type="entry name" value="GAMMA GLUTAMYL TRANSPEPTIDASE"/>
    <property type="match status" value="1"/>
</dbReference>
<comment type="catalytic activity">
    <reaction evidence="3">
        <text>an S-substituted glutathione + H2O = an S-substituted L-cysteinylglycine + L-glutamate</text>
        <dbReference type="Rhea" id="RHEA:59468"/>
        <dbReference type="ChEBI" id="CHEBI:15377"/>
        <dbReference type="ChEBI" id="CHEBI:29985"/>
        <dbReference type="ChEBI" id="CHEBI:90779"/>
        <dbReference type="ChEBI" id="CHEBI:143103"/>
        <dbReference type="EC" id="3.4.19.13"/>
    </reaction>
</comment>
<accession>A0A139AM56</accession>
<dbReference type="Proteomes" id="UP000070544">
    <property type="component" value="Unassembled WGS sequence"/>
</dbReference>
<feature type="transmembrane region" description="Helical" evidence="5">
    <location>
        <begin position="38"/>
        <end position="67"/>
    </location>
</feature>
<dbReference type="FunFam" id="1.10.246.130:FF:000001">
    <property type="entry name" value="Gamma-glutamyltransferase 5 isoform 1"/>
    <property type="match status" value="1"/>
</dbReference>
<name>A0A139AM56_GONPJ</name>
<dbReference type="InterPro" id="IPR029055">
    <property type="entry name" value="Ntn_hydrolases_N"/>
</dbReference>
<organism evidence="6 7">
    <name type="scientific">Gonapodya prolifera (strain JEL478)</name>
    <name type="common">Monoblepharis prolifera</name>
    <dbReference type="NCBI Taxonomy" id="1344416"/>
    <lineage>
        <taxon>Eukaryota</taxon>
        <taxon>Fungi</taxon>
        <taxon>Fungi incertae sedis</taxon>
        <taxon>Chytridiomycota</taxon>
        <taxon>Chytridiomycota incertae sedis</taxon>
        <taxon>Monoblepharidomycetes</taxon>
        <taxon>Monoblepharidales</taxon>
        <taxon>Gonapodyaceae</taxon>
        <taxon>Gonapodya</taxon>
    </lineage>
</organism>